<dbReference type="CDD" id="cd01043">
    <property type="entry name" value="DPS"/>
    <property type="match status" value="1"/>
</dbReference>
<reference evidence="5" key="1">
    <citation type="journal article" date="2019" name="Int. J. Syst. Evol. Microbiol.">
        <title>The Global Catalogue of Microorganisms (GCM) 10K type strain sequencing project: providing services to taxonomists for standard genome sequencing and annotation.</title>
        <authorList>
            <consortium name="The Broad Institute Genomics Platform"/>
            <consortium name="The Broad Institute Genome Sequencing Center for Infectious Disease"/>
            <person name="Wu L."/>
            <person name="Ma J."/>
        </authorList>
    </citation>
    <scope>NUCLEOTIDE SEQUENCE [LARGE SCALE GENOMIC DNA]</scope>
    <source>
        <strain evidence="5">KCTC 33676</strain>
    </source>
</reference>
<dbReference type="Pfam" id="PF00210">
    <property type="entry name" value="Ferritin"/>
    <property type="match status" value="1"/>
</dbReference>
<dbReference type="Gene3D" id="1.20.1260.10">
    <property type="match status" value="1"/>
</dbReference>
<sequence length="152" mass="17240">MTTATATKQEVSVLLNQQVANFSILFVKLHHYHWFVKGTSFFKLHETFEAYYDEAAQVIDDLAERILTIGGKPQSRMSEYLQTTTLQEASGNEQAAQMVQQVKADFEQIVQELGESRIQAEDAGDQVSGDMLLGIQESLEKHIWMLHSFLSE</sequence>
<evidence type="ECO:0000313" key="4">
    <source>
        <dbReference type="EMBL" id="MFD2671414.1"/>
    </source>
</evidence>
<dbReference type="InterPro" id="IPR008331">
    <property type="entry name" value="Ferritin_DPS_dom"/>
</dbReference>
<dbReference type="PROSITE" id="PS00818">
    <property type="entry name" value="DPS_1"/>
    <property type="match status" value="1"/>
</dbReference>
<comment type="caution">
    <text evidence="4">The sequence shown here is derived from an EMBL/GenBank/DDBJ whole genome shotgun (WGS) entry which is preliminary data.</text>
</comment>
<evidence type="ECO:0000256" key="1">
    <source>
        <dbReference type="ARBA" id="ARBA00009497"/>
    </source>
</evidence>
<evidence type="ECO:0000256" key="2">
    <source>
        <dbReference type="RuleBase" id="RU003875"/>
    </source>
</evidence>
<dbReference type="PANTHER" id="PTHR42932:SF1">
    <property type="entry name" value="GENERAL STRESS PROTEIN 20U"/>
    <property type="match status" value="1"/>
</dbReference>
<proteinExistence type="inferred from homology"/>
<dbReference type="RefSeq" id="WP_379928875.1">
    <property type="nucleotide sequence ID" value="NZ_JBHUMM010000010.1"/>
</dbReference>
<gene>
    <name evidence="4" type="ORF">ACFSUC_07315</name>
</gene>
<dbReference type="PANTHER" id="PTHR42932">
    <property type="entry name" value="GENERAL STRESS PROTEIN 20U"/>
    <property type="match status" value="1"/>
</dbReference>
<evidence type="ECO:0000259" key="3">
    <source>
        <dbReference type="Pfam" id="PF00210"/>
    </source>
</evidence>
<feature type="domain" description="Ferritin/DPS" evidence="3">
    <location>
        <begin position="14"/>
        <end position="151"/>
    </location>
</feature>
<protein>
    <submittedName>
        <fullName evidence="4">Dps family protein</fullName>
    </submittedName>
</protein>
<dbReference type="PIRSF" id="PIRSF005900">
    <property type="entry name" value="Dps"/>
    <property type="match status" value="1"/>
</dbReference>
<dbReference type="InterPro" id="IPR009078">
    <property type="entry name" value="Ferritin-like_SF"/>
</dbReference>
<accession>A0ABW5RAG8</accession>
<keyword evidence="5" id="KW-1185">Reference proteome</keyword>
<dbReference type="InterPro" id="IPR012347">
    <property type="entry name" value="Ferritin-like"/>
</dbReference>
<dbReference type="SUPFAM" id="SSF47240">
    <property type="entry name" value="Ferritin-like"/>
    <property type="match status" value="1"/>
</dbReference>
<dbReference type="PROSITE" id="PS00819">
    <property type="entry name" value="DPS_2"/>
    <property type="match status" value="1"/>
</dbReference>
<dbReference type="EMBL" id="JBHUMM010000010">
    <property type="protein sequence ID" value="MFD2671414.1"/>
    <property type="molecule type" value="Genomic_DNA"/>
</dbReference>
<dbReference type="InterPro" id="IPR002177">
    <property type="entry name" value="DPS_DNA-bd"/>
</dbReference>
<dbReference type="Proteomes" id="UP001597497">
    <property type="component" value="Unassembled WGS sequence"/>
</dbReference>
<dbReference type="PRINTS" id="PR01346">
    <property type="entry name" value="HELNAPAPROT"/>
</dbReference>
<dbReference type="InterPro" id="IPR023188">
    <property type="entry name" value="DPS_DNA-bd_CS"/>
</dbReference>
<evidence type="ECO:0000313" key="5">
    <source>
        <dbReference type="Proteomes" id="UP001597497"/>
    </source>
</evidence>
<organism evidence="4 5">
    <name type="scientific">Marinicrinis sediminis</name>
    <dbReference type="NCBI Taxonomy" id="1652465"/>
    <lineage>
        <taxon>Bacteria</taxon>
        <taxon>Bacillati</taxon>
        <taxon>Bacillota</taxon>
        <taxon>Bacilli</taxon>
        <taxon>Bacillales</taxon>
        <taxon>Paenibacillaceae</taxon>
    </lineage>
</organism>
<comment type="similarity">
    <text evidence="1 2">Belongs to the Dps family.</text>
</comment>
<name>A0ABW5RAG8_9BACL</name>